<accession>A0A4S3JXX6</accession>
<dbReference type="Proteomes" id="UP000308092">
    <property type="component" value="Unassembled WGS sequence"/>
</dbReference>
<name>A0A4S3JXX6_9EURO</name>
<dbReference type="EMBL" id="SOSA01000002">
    <property type="protein sequence ID" value="THD00399.1"/>
    <property type="molecule type" value="Genomic_DNA"/>
</dbReference>
<dbReference type="AlphaFoldDB" id="A0A4S3JXX6"/>
<dbReference type="STRING" id="1220188.A0A4S3JXX6"/>
<gene>
    <name evidence="1" type="ORF">EYZ11_000126</name>
</gene>
<evidence type="ECO:0000313" key="1">
    <source>
        <dbReference type="EMBL" id="THD00399.1"/>
    </source>
</evidence>
<evidence type="ECO:0008006" key="3">
    <source>
        <dbReference type="Google" id="ProtNLM"/>
    </source>
</evidence>
<protein>
    <recommendedName>
        <fullName evidence="3">Protein kinase domain-containing protein</fullName>
    </recommendedName>
</protein>
<keyword evidence="2" id="KW-1185">Reference proteome</keyword>
<reference evidence="1 2" key="1">
    <citation type="submission" date="2019-03" db="EMBL/GenBank/DDBJ databases">
        <title>The genome sequence of a newly discovered highly antifungal drug resistant Aspergillus species, Aspergillus tanneri NIH 1004.</title>
        <authorList>
            <person name="Mounaud S."/>
            <person name="Singh I."/>
            <person name="Joardar V."/>
            <person name="Pakala S."/>
            <person name="Pakala S."/>
            <person name="Venepally P."/>
            <person name="Hoover J."/>
            <person name="Nierman W."/>
            <person name="Chung J."/>
            <person name="Losada L."/>
        </authorList>
    </citation>
    <scope>NUCLEOTIDE SEQUENCE [LARGE SCALE GENOMIC DNA]</scope>
    <source>
        <strain evidence="1 2">NIH1004</strain>
    </source>
</reference>
<organism evidence="1 2">
    <name type="scientific">Aspergillus tanneri</name>
    <dbReference type="NCBI Taxonomy" id="1220188"/>
    <lineage>
        <taxon>Eukaryota</taxon>
        <taxon>Fungi</taxon>
        <taxon>Dikarya</taxon>
        <taxon>Ascomycota</taxon>
        <taxon>Pezizomycotina</taxon>
        <taxon>Eurotiomycetes</taxon>
        <taxon>Eurotiomycetidae</taxon>
        <taxon>Eurotiales</taxon>
        <taxon>Aspergillaceae</taxon>
        <taxon>Aspergillus</taxon>
        <taxon>Aspergillus subgen. Circumdati</taxon>
    </lineage>
</organism>
<dbReference type="VEuPathDB" id="FungiDB:EYZ11_000126"/>
<comment type="caution">
    <text evidence="1">The sequence shown here is derived from an EMBL/GenBank/DDBJ whole genome shotgun (WGS) entry which is preliminary data.</text>
</comment>
<evidence type="ECO:0000313" key="2">
    <source>
        <dbReference type="Proteomes" id="UP000308092"/>
    </source>
</evidence>
<proteinExistence type="predicted"/>
<sequence length="97" mass="11200">MKVALIVSIPREKQTYVPAAYERLAQHGALDWFSNDKFSLSAIILEYIPGVRKFWIDTYSKERAKGFLRVVQEIHKAGILRDAPHPRNMVFDSDPKI</sequence>